<feature type="transmembrane region" description="Helical" evidence="5">
    <location>
        <begin position="7"/>
        <end position="29"/>
    </location>
</feature>
<comment type="similarity">
    <text evidence="2">Belongs to the RmuC family.</text>
</comment>
<evidence type="ECO:0000256" key="1">
    <source>
        <dbReference type="ARBA" id="ARBA00003416"/>
    </source>
</evidence>
<dbReference type="InterPro" id="IPR003798">
    <property type="entry name" value="DNA_recombination_RmuC"/>
</dbReference>
<dbReference type="PANTHER" id="PTHR30563:SF0">
    <property type="entry name" value="DNA RECOMBINATION PROTEIN RMUC"/>
    <property type="match status" value="1"/>
</dbReference>
<keyword evidence="5" id="KW-0472">Membrane</keyword>
<sequence>MEGFMEIILISLLILILIIILVLTFKIFARSANPVIDLEKNLLKELNESKLFMVKETGENFTKVTQSLLDNSRNISKDFDGLKDSVQARVNELVKTVDAKLSEISSKVEEKLNKGFEKTNTAFASMMERLGKIDEAQKKIELLSQDVGSLQDVLTDKKNRGTYGEVHLNQILKSIFGENNTRMYTLQQPIGNEGCKVDAMLYCPEPLGKIPVDSKFPMENYNRMFDKTLDELTREKARKDFKQNIKKHIDDIASKYIIKGETTQAIMFLPAEAIFAEINAYHPDLIEYTQPKNVWIASPTTFMALLTTVQSVIKNIDTQKQASIIKTHLDKLAEEFGRYTKRWGSLSKHIEEVSNDVKDISTTTDKISKQFTSIEKVDFESLPEPE</sequence>
<organism evidence="6 7">
    <name type="scientific">Candidatus Termititenax dinenymphae</name>
    <dbReference type="NCBI Taxonomy" id="2218523"/>
    <lineage>
        <taxon>Bacteria</taxon>
        <taxon>Bacillati</taxon>
        <taxon>Candidatus Margulisiibacteriota</taxon>
        <taxon>Candidatus Termititenacia</taxon>
        <taxon>Candidatus Termititenacales</taxon>
        <taxon>Candidatus Termititenacaceae</taxon>
        <taxon>Candidatus Termititenax</taxon>
    </lineage>
</organism>
<gene>
    <name evidence="6" type="primary">rmuC</name>
    <name evidence="6" type="ORF">RDn1_059</name>
</gene>
<evidence type="ECO:0000256" key="2">
    <source>
        <dbReference type="ARBA" id="ARBA00009840"/>
    </source>
</evidence>
<evidence type="ECO:0000256" key="5">
    <source>
        <dbReference type="SAM" id="Phobius"/>
    </source>
</evidence>
<dbReference type="SUPFAM" id="SSF58113">
    <property type="entry name" value="Apolipoprotein A-I"/>
    <property type="match status" value="1"/>
</dbReference>
<evidence type="ECO:0000256" key="3">
    <source>
        <dbReference type="ARBA" id="ARBA00023054"/>
    </source>
</evidence>
<protein>
    <submittedName>
        <fullName evidence="6">DNA recombination protein RmuC</fullName>
    </submittedName>
</protein>
<keyword evidence="5" id="KW-0812">Transmembrane</keyword>
<comment type="function">
    <text evidence="1">Involved in DNA recombination.</text>
</comment>
<proteinExistence type="inferred from homology"/>
<dbReference type="AlphaFoldDB" id="A0A388TKM9"/>
<dbReference type="EMBL" id="BGZP01000001">
    <property type="protein sequence ID" value="GBR77400.1"/>
    <property type="molecule type" value="Genomic_DNA"/>
</dbReference>
<keyword evidence="4" id="KW-0233">DNA recombination</keyword>
<keyword evidence="3" id="KW-0175">Coiled coil</keyword>
<comment type="caution">
    <text evidence="6">The sequence shown here is derived from an EMBL/GenBank/DDBJ whole genome shotgun (WGS) entry which is preliminary data.</text>
</comment>
<dbReference type="GO" id="GO:0006310">
    <property type="term" value="P:DNA recombination"/>
    <property type="evidence" value="ECO:0007669"/>
    <property type="project" value="UniProtKB-KW"/>
</dbReference>
<dbReference type="Pfam" id="PF02646">
    <property type="entry name" value="RmuC"/>
    <property type="match status" value="1"/>
</dbReference>
<name>A0A388TKM9_9BACT</name>
<reference evidence="6 7" key="1">
    <citation type="journal article" date="2019" name="ISME J.">
        <title>Genome analyses of uncultured TG2/ZB3 bacteria in 'Margulisbacteria' specifically attached to ectosymbiotic spirochetes of protists in the termite gut.</title>
        <authorList>
            <person name="Utami Y.D."/>
            <person name="Kuwahara H."/>
            <person name="Igai K."/>
            <person name="Murakami T."/>
            <person name="Sugaya K."/>
            <person name="Morikawa T."/>
            <person name="Nagura Y."/>
            <person name="Yuki M."/>
            <person name="Deevong P."/>
            <person name="Inoue T."/>
            <person name="Kihara K."/>
            <person name="Lo N."/>
            <person name="Yamada A."/>
            <person name="Ohkuma M."/>
            <person name="Hongoh Y."/>
        </authorList>
    </citation>
    <scope>NUCLEOTIDE SEQUENCE [LARGE SCALE GENOMIC DNA]</scope>
    <source>
        <strain evidence="6">RsDinE6-01</strain>
    </source>
</reference>
<accession>A0A388TKM9</accession>
<evidence type="ECO:0000313" key="6">
    <source>
        <dbReference type="EMBL" id="GBR77400.1"/>
    </source>
</evidence>
<keyword evidence="7" id="KW-1185">Reference proteome</keyword>
<dbReference type="PANTHER" id="PTHR30563">
    <property type="entry name" value="DNA RECOMBINATION PROTEIN RMUC"/>
    <property type="match status" value="1"/>
</dbReference>
<evidence type="ECO:0000256" key="4">
    <source>
        <dbReference type="ARBA" id="ARBA00023172"/>
    </source>
</evidence>
<evidence type="ECO:0000313" key="7">
    <source>
        <dbReference type="Proteomes" id="UP000282196"/>
    </source>
</evidence>
<keyword evidence="5" id="KW-1133">Transmembrane helix</keyword>
<dbReference type="Proteomes" id="UP000282196">
    <property type="component" value="Unassembled WGS sequence"/>
</dbReference>